<evidence type="ECO:0000313" key="3">
    <source>
        <dbReference type="EMBL" id="KAF5827185.1"/>
    </source>
</evidence>
<keyword evidence="2" id="KW-0472">Membrane</keyword>
<dbReference type="EMBL" id="MU070569">
    <property type="protein sequence ID" value="KAF5827185.1"/>
    <property type="molecule type" value="Genomic_DNA"/>
</dbReference>
<gene>
    <name evidence="3" type="ORF">DUNSADRAFT_1183</name>
</gene>
<feature type="region of interest" description="Disordered" evidence="1">
    <location>
        <begin position="96"/>
        <end position="118"/>
    </location>
</feature>
<sequence length="866" mass="92211">MATACPWSAFQLCALNFVLHLQGLLEPAPLSFLVPVRILLGVAYGGIYEQVGMTLPRLQGALVHAAGLLVAVLVDWHYRCLYKAYKARHQSKSEAALDLGPRHRASTSKAAQAEQESLKRGSLITTLRQRRYRYKSKSAQMERAPKGGGPAVWTTQFLCPTSFHRLGDGCVAGMAIRAGCVVVCFDVCKMASEGQQPSMDNQDVRVLAMTAAQEWRQGLGLGTHGGEGGEAPIAMLACLNCQAGQQNLEMATLCSMEARCPVLVMPPKATTHAIQDNNSSPNGEQHMPQRQGDPTHKPPASAAVQLPLVVDVTAPANLGVVRGWHGPADSPEELEDKESSLCLLAAVQGCFVPLDILRVEGTRVELSVTLPSELAATISSSTSAELELWAGGKLACSSTVLLVPASRAQVAVELALWTQELPATEATGFVKDLAHYLHLRQNCYTITSNSAAHTPVMQQLVAVGKGAEGACVHAPAGALSSAAAAAAAAACMLLDSLAQPPLSLTFAALASEAFAYEPELAGDPLQETGQADSGADGSHITVQDMVAAARHSGNAAVLAQCQVWEAQQAGFAPISSGPAPPTCPADAICPAAPTHPAAVMLWQRIVMVLPLWSLIRRARTKTAAAFSALAAGSRSSGSGEAAARAAAESREYRAWVIDHTGTLTKAYFKFSPMHLSILLLKSYREDQLDTDAPALAFLTATYLFIALGVQWYPKCTEIFAVVAFLGRLITNLALGTGLWPIPSSFSVVYKCRTDAILEIFVVSCMEPVRIPWLIPLRIILAGGYTTLYAKSGFTHPLLEALAVNGAGLLVSMLMDRRHRNIYAWHRANTDRARRGARSSAIASAAPHSIEQTDQDAKIRKSTSEKS</sequence>
<feature type="compositionally biased region" description="Polar residues" evidence="1">
    <location>
        <begin position="272"/>
        <end position="283"/>
    </location>
</feature>
<keyword evidence="2" id="KW-1133">Transmembrane helix</keyword>
<evidence type="ECO:0000256" key="1">
    <source>
        <dbReference type="SAM" id="MobiDB-lite"/>
    </source>
</evidence>
<proteinExistence type="predicted"/>
<accession>A0ABQ7FXW4</accession>
<evidence type="ECO:0000256" key="2">
    <source>
        <dbReference type="SAM" id="Phobius"/>
    </source>
</evidence>
<evidence type="ECO:0008006" key="5">
    <source>
        <dbReference type="Google" id="ProtNLM"/>
    </source>
</evidence>
<feature type="transmembrane region" description="Helical" evidence="2">
    <location>
        <begin position="795"/>
        <end position="814"/>
    </location>
</feature>
<keyword evidence="2" id="KW-0812">Transmembrane</keyword>
<dbReference type="Proteomes" id="UP000815325">
    <property type="component" value="Unassembled WGS sequence"/>
</dbReference>
<organism evidence="3 4">
    <name type="scientific">Dunaliella salina</name>
    <name type="common">Green alga</name>
    <name type="synonym">Protococcus salinus</name>
    <dbReference type="NCBI Taxonomy" id="3046"/>
    <lineage>
        <taxon>Eukaryota</taxon>
        <taxon>Viridiplantae</taxon>
        <taxon>Chlorophyta</taxon>
        <taxon>core chlorophytes</taxon>
        <taxon>Chlorophyceae</taxon>
        <taxon>CS clade</taxon>
        <taxon>Chlamydomonadales</taxon>
        <taxon>Dunaliellaceae</taxon>
        <taxon>Dunaliella</taxon>
    </lineage>
</organism>
<evidence type="ECO:0000313" key="4">
    <source>
        <dbReference type="Proteomes" id="UP000815325"/>
    </source>
</evidence>
<feature type="region of interest" description="Disordered" evidence="1">
    <location>
        <begin position="835"/>
        <end position="866"/>
    </location>
</feature>
<comment type="caution">
    <text evidence="3">The sequence shown here is derived from an EMBL/GenBank/DDBJ whole genome shotgun (WGS) entry which is preliminary data.</text>
</comment>
<feature type="compositionally biased region" description="Basic and acidic residues" evidence="1">
    <location>
        <begin position="854"/>
        <end position="866"/>
    </location>
</feature>
<feature type="transmembrane region" description="Helical" evidence="2">
    <location>
        <begin position="718"/>
        <end position="741"/>
    </location>
</feature>
<keyword evidence="4" id="KW-1185">Reference proteome</keyword>
<feature type="region of interest" description="Disordered" evidence="1">
    <location>
        <begin position="272"/>
        <end position="300"/>
    </location>
</feature>
<reference evidence="3" key="1">
    <citation type="submission" date="2017-08" db="EMBL/GenBank/DDBJ databases">
        <authorList>
            <person name="Polle J.E."/>
            <person name="Barry K."/>
            <person name="Cushman J."/>
            <person name="Schmutz J."/>
            <person name="Tran D."/>
            <person name="Hathwaick L.T."/>
            <person name="Yim W.C."/>
            <person name="Jenkins J."/>
            <person name="Mckie-Krisberg Z.M."/>
            <person name="Prochnik S."/>
            <person name="Lindquist E."/>
            <person name="Dockter R.B."/>
            <person name="Adam C."/>
            <person name="Molina H."/>
            <person name="Bunkerborg J."/>
            <person name="Jin E."/>
            <person name="Buchheim M."/>
            <person name="Magnuson J."/>
        </authorList>
    </citation>
    <scope>NUCLEOTIDE SEQUENCE</scope>
    <source>
        <strain evidence="3">CCAP 19/18</strain>
    </source>
</reference>
<feature type="transmembrane region" description="Helical" evidence="2">
    <location>
        <begin position="692"/>
        <end position="712"/>
    </location>
</feature>
<name>A0ABQ7FXW4_DUNSA</name>
<protein>
    <recommendedName>
        <fullName evidence="5">Very-long-chain (3R)-3-hydroxyacyl-CoA dehydratase</fullName>
    </recommendedName>
</protein>